<dbReference type="SUPFAM" id="SSF50891">
    <property type="entry name" value="Cyclophilin-like"/>
    <property type="match status" value="1"/>
</dbReference>
<reference evidence="2 3" key="1">
    <citation type="submission" date="2017-03" db="EMBL/GenBank/DDBJ databases">
        <title>Genome analysis of strain PAMC 26510.</title>
        <authorList>
            <person name="Oh H.-M."/>
            <person name="Yang J.-A."/>
        </authorList>
    </citation>
    <scope>NUCLEOTIDE SEQUENCE [LARGE SCALE GENOMIC DNA]</scope>
    <source>
        <strain evidence="2 3">PAMC 26510</strain>
    </source>
</reference>
<sequence length="113" mass="12216">MWMTIGDRRFAVILADTAAALAFAGLLPLKLDMAELNGNEKHGDLPEALPTNASRPGTIHGGDLMLYGSKTLVVFYQSFDSSYSYTRLGHVDDSAGIDQALGQHNVQATFSRD</sequence>
<evidence type="ECO:0000259" key="1">
    <source>
        <dbReference type="Pfam" id="PF18050"/>
    </source>
</evidence>
<accession>A0A242MN93</accession>
<comment type="caution">
    <text evidence="2">The sequence shown here is derived from an EMBL/GenBank/DDBJ whole genome shotgun (WGS) entry which is preliminary data.</text>
</comment>
<dbReference type="Proteomes" id="UP000194546">
    <property type="component" value="Unassembled WGS sequence"/>
</dbReference>
<dbReference type="InterPro" id="IPR029000">
    <property type="entry name" value="Cyclophilin-like_dom_sf"/>
</dbReference>
<dbReference type="EMBL" id="NBTY01000115">
    <property type="protein sequence ID" value="OTP72234.1"/>
    <property type="molecule type" value="Genomic_DNA"/>
</dbReference>
<organism evidence="2 3">
    <name type="scientific">Caballeronia sordidicola</name>
    <name type="common">Burkholderia sordidicola</name>
    <dbReference type="NCBI Taxonomy" id="196367"/>
    <lineage>
        <taxon>Bacteria</taxon>
        <taxon>Pseudomonadati</taxon>
        <taxon>Pseudomonadota</taxon>
        <taxon>Betaproteobacteria</taxon>
        <taxon>Burkholderiales</taxon>
        <taxon>Burkholderiaceae</taxon>
        <taxon>Caballeronia</taxon>
    </lineage>
</organism>
<evidence type="ECO:0000313" key="3">
    <source>
        <dbReference type="Proteomes" id="UP000194546"/>
    </source>
</evidence>
<proteinExistence type="predicted"/>
<name>A0A242MN93_CABSO</name>
<evidence type="ECO:0000313" key="2">
    <source>
        <dbReference type="EMBL" id="OTP72234.1"/>
    </source>
</evidence>
<protein>
    <recommendedName>
        <fullName evidence="1">Cyclophilin-like domain-containing protein</fullName>
    </recommendedName>
</protein>
<gene>
    <name evidence="2" type="ORF">PAMC26510_22150</name>
</gene>
<dbReference type="Pfam" id="PF18050">
    <property type="entry name" value="Cyclophil_like2"/>
    <property type="match status" value="1"/>
</dbReference>
<feature type="domain" description="Cyclophilin-like" evidence="1">
    <location>
        <begin position="3"/>
        <end position="110"/>
    </location>
</feature>
<dbReference type="InterPro" id="IPR041183">
    <property type="entry name" value="Cyclophilin-like"/>
</dbReference>
<dbReference type="AlphaFoldDB" id="A0A242MN93"/>